<proteinExistence type="predicted"/>
<dbReference type="RefSeq" id="WP_158205882.1">
    <property type="nucleotide sequence ID" value="NZ_WSZK01000033.1"/>
</dbReference>
<comment type="caution">
    <text evidence="7">The sequence shown here is derived from an EMBL/GenBank/DDBJ whole genome shotgun (WGS) entry which is preliminary data.</text>
</comment>
<dbReference type="PANTHER" id="PTHR30349:SF41">
    <property type="entry name" value="INTEGRASE_RECOMBINASE PROTEIN MJ0367-RELATED"/>
    <property type="match status" value="1"/>
</dbReference>
<reference evidence="7 8" key="1">
    <citation type="submission" date="2019-12" db="EMBL/GenBank/DDBJ databases">
        <title>Halocatena pleomorpha gen. nov. sp. nov., an extremely halophilic archaeon of family Halobacteriaceae isolated from saltpan soil.</title>
        <authorList>
            <person name="Pal Y."/>
            <person name="Verma A."/>
            <person name="Krishnamurthi S."/>
            <person name="Kumar P."/>
        </authorList>
    </citation>
    <scope>NUCLEOTIDE SEQUENCE [LARGE SCALE GENOMIC DNA]</scope>
    <source>
        <strain evidence="7 8">JCM 16495</strain>
    </source>
</reference>
<dbReference type="InterPro" id="IPR044068">
    <property type="entry name" value="CB"/>
</dbReference>
<organism evidence="7 8">
    <name type="scientific">Halomarina oriensis</name>
    <dbReference type="NCBI Taxonomy" id="671145"/>
    <lineage>
        <taxon>Archaea</taxon>
        <taxon>Methanobacteriati</taxon>
        <taxon>Methanobacteriota</taxon>
        <taxon>Stenosarchaea group</taxon>
        <taxon>Halobacteria</taxon>
        <taxon>Halobacteriales</taxon>
        <taxon>Natronomonadaceae</taxon>
        <taxon>Halomarina</taxon>
    </lineage>
</organism>
<feature type="domain" description="Tyr recombinase" evidence="5">
    <location>
        <begin position="141"/>
        <end position="384"/>
    </location>
</feature>
<feature type="domain" description="Core-binding (CB)" evidence="6">
    <location>
        <begin position="17"/>
        <end position="114"/>
    </location>
</feature>
<dbReference type="GO" id="GO:0006310">
    <property type="term" value="P:DNA recombination"/>
    <property type="evidence" value="ECO:0007669"/>
    <property type="project" value="UniProtKB-KW"/>
</dbReference>
<protein>
    <submittedName>
        <fullName evidence="7">Recombinase XerD</fullName>
    </submittedName>
</protein>
<dbReference type="Gene3D" id="1.10.150.130">
    <property type="match status" value="1"/>
</dbReference>
<dbReference type="AlphaFoldDB" id="A0A6B0GWT4"/>
<dbReference type="InterPro" id="IPR002104">
    <property type="entry name" value="Integrase_catalytic"/>
</dbReference>
<dbReference type="GO" id="GO:0003677">
    <property type="term" value="F:DNA binding"/>
    <property type="evidence" value="ECO:0007669"/>
    <property type="project" value="UniProtKB-UniRule"/>
</dbReference>
<dbReference type="InterPro" id="IPR011010">
    <property type="entry name" value="DNA_brk_join_enz"/>
</dbReference>
<keyword evidence="8" id="KW-1185">Reference proteome</keyword>
<evidence type="ECO:0000256" key="3">
    <source>
        <dbReference type="ARBA" id="ARBA00023172"/>
    </source>
</evidence>
<dbReference type="InterPro" id="IPR010998">
    <property type="entry name" value="Integrase_recombinase_N"/>
</dbReference>
<accession>A0A6B0GWT4</accession>
<keyword evidence="1" id="KW-0229">DNA integration</keyword>
<dbReference type="PANTHER" id="PTHR30349">
    <property type="entry name" value="PHAGE INTEGRASE-RELATED"/>
    <property type="match status" value="1"/>
</dbReference>
<evidence type="ECO:0000313" key="7">
    <source>
        <dbReference type="EMBL" id="MWG36218.1"/>
    </source>
</evidence>
<dbReference type="SUPFAM" id="SSF56349">
    <property type="entry name" value="DNA breaking-rejoining enzymes"/>
    <property type="match status" value="1"/>
</dbReference>
<gene>
    <name evidence="7" type="ORF">GQS65_17310</name>
</gene>
<dbReference type="PROSITE" id="PS51898">
    <property type="entry name" value="TYR_RECOMBINASE"/>
    <property type="match status" value="1"/>
</dbReference>
<sequence length="391" mass="43112">MEPTETAVTPGDDGQQTSLQIAAERYLRSKSTGRDDDGDPTGAYVDAAGSELRRFIGWMHARGRDLDDLAGDDGPLVMRRYAERLDDRVTAGGIAGSTANSYFSYLSGFLTYCVRDDRLPTNPALTNAAQEALPAGESSRTDQQFWTTEQRRQLVGYVDHRAAEAVDEKGFDATTEARDRALVRVLAYSAVRGAEVLRHPKDDREGRQGLRWGDVDLEGQTMRILGKDLHLGPAALPQKSAVGLERWQAVQRPVSEDWPVFPTGHAPSKYDAVRTVLGDDVDVANLASEAGGIDSLLRERDLAPPSLTTEGARTVMKRLTTEAGIEVEDRAGYLQLHGARRGIVGEVYRRDRGDAQDLARHKDLSTTHAAYQHIDVEEQTERFDDHLSNID</sequence>
<dbReference type="PROSITE" id="PS51900">
    <property type="entry name" value="CB"/>
    <property type="match status" value="1"/>
</dbReference>
<keyword evidence="2 4" id="KW-0238">DNA-binding</keyword>
<evidence type="ECO:0000259" key="5">
    <source>
        <dbReference type="PROSITE" id="PS51898"/>
    </source>
</evidence>
<dbReference type="EMBL" id="WSZK01000033">
    <property type="protein sequence ID" value="MWG36218.1"/>
    <property type="molecule type" value="Genomic_DNA"/>
</dbReference>
<dbReference type="Proteomes" id="UP000451471">
    <property type="component" value="Unassembled WGS sequence"/>
</dbReference>
<evidence type="ECO:0000256" key="2">
    <source>
        <dbReference type="ARBA" id="ARBA00023125"/>
    </source>
</evidence>
<keyword evidence="3" id="KW-0233">DNA recombination</keyword>
<dbReference type="InterPro" id="IPR013762">
    <property type="entry name" value="Integrase-like_cat_sf"/>
</dbReference>
<dbReference type="OrthoDB" id="194919at2157"/>
<dbReference type="InterPro" id="IPR050090">
    <property type="entry name" value="Tyrosine_recombinase_XerCD"/>
</dbReference>
<name>A0A6B0GWT4_9EURY</name>
<evidence type="ECO:0000259" key="6">
    <source>
        <dbReference type="PROSITE" id="PS51900"/>
    </source>
</evidence>
<dbReference type="Gene3D" id="1.10.443.10">
    <property type="entry name" value="Intergrase catalytic core"/>
    <property type="match status" value="1"/>
</dbReference>
<evidence type="ECO:0000313" key="8">
    <source>
        <dbReference type="Proteomes" id="UP000451471"/>
    </source>
</evidence>
<dbReference type="GO" id="GO:0015074">
    <property type="term" value="P:DNA integration"/>
    <property type="evidence" value="ECO:0007669"/>
    <property type="project" value="UniProtKB-KW"/>
</dbReference>
<evidence type="ECO:0000256" key="1">
    <source>
        <dbReference type="ARBA" id="ARBA00022908"/>
    </source>
</evidence>
<evidence type="ECO:0000256" key="4">
    <source>
        <dbReference type="PROSITE-ProRule" id="PRU01248"/>
    </source>
</evidence>